<proteinExistence type="inferred from homology"/>
<comment type="function">
    <text evidence="1">Suppresses cannabinoid receptor CNR1-mediated tonic inhibition of voltage-gated calcium channels.</text>
</comment>
<protein>
    <recommendedName>
        <fullName evidence="3">CB1 cannabinoid receptor-interacting protein 1</fullName>
    </recommendedName>
</protein>
<sequence>MDELRHNASHCQARPGIDDAVKLFPRQPITETDTLVKVDPGEVITINRETTMNRGQNFKLQISFRRTEDDGPVFQKQDGERFDSSITVKLNVNTKYSVFLTTRPARPVKRVVLKGEKLDVDRQKPQRSDDDCGVYHTDWSTIGQFITKSNKRIYLPIVIEMEDGSTVETKMQTKLYPEKESSHSRWGQEFHMLDLDCTQKPGQHVVDIRKELYI</sequence>
<organism evidence="5 6">
    <name type="scientific">Elysia marginata</name>
    <dbReference type="NCBI Taxonomy" id="1093978"/>
    <lineage>
        <taxon>Eukaryota</taxon>
        <taxon>Metazoa</taxon>
        <taxon>Spiralia</taxon>
        <taxon>Lophotrochozoa</taxon>
        <taxon>Mollusca</taxon>
        <taxon>Gastropoda</taxon>
        <taxon>Heterobranchia</taxon>
        <taxon>Euthyneura</taxon>
        <taxon>Panpulmonata</taxon>
        <taxon>Sacoglossa</taxon>
        <taxon>Placobranchoidea</taxon>
        <taxon>Plakobranchidae</taxon>
        <taxon>Elysia</taxon>
    </lineage>
</organism>
<evidence type="ECO:0000256" key="1">
    <source>
        <dbReference type="ARBA" id="ARBA00003884"/>
    </source>
</evidence>
<evidence type="ECO:0000313" key="5">
    <source>
        <dbReference type="EMBL" id="GFR82141.1"/>
    </source>
</evidence>
<evidence type="ECO:0000256" key="4">
    <source>
        <dbReference type="ARBA" id="ARBA00026030"/>
    </source>
</evidence>
<comment type="similarity">
    <text evidence="2">Belongs to the CNRIP family.</text>
</comment>
<keyword evidence="5" id="KW-0675">Receptor</keyword>
<dbReference type="InterPro" id="IPR029204">
    <property type="entry name" value="CNRIP1"/>
</dbReference>
<evidence type="ECO:0000313" key="6">
    <source>
        <dbReference type="Proteomes" id="UP000762676"/>
    </source>
</evidence>
<comment type="subunit">
    <text evidence="4">Interacts with the cannabinoid receptor CNR1 (via C-terminus). Does not interact with cannabinoid receptor CNR2.</text>
</comment>
<dbReference type="PANTHER" id="PTHR31952:SF1">
    <property type="entry name" value="CB1 CANNABINOID RECEPTOR-INTERACTING PROTEIN 1"/>
    <property type="match status" value="1"/>
</dbReference>
<name>A0AAV4GAI0_9GAST</name>
<dbReference type="AlphaFoldDB" id="A0AAV4GAI0"/>
<gene>
    <name evidence="5" type="ORF">ElyMa_000619700</name>
</gene>
<dbReference type="PANTHER" id="PTHR31952">
    <property type="entry name" value="CB1 CANNABINOID RECEPTOR-INTERACTING PROTEIN 1"/>
    <property type="match status" value="1"/>
</dbReference>
<dbReference type="Proteomes" id="UP000762676">
    <property type="component" value="Unassembled WGS sequence"/>
</dbReference>
<dbReference type="GO" id="GO:0005886">
    <property type="term" value="C:plasma membrane"/>
    <property type="evidence" value="ECO:0007669"/>
    <property type="project" value="TreeGrafter"/>
</dbReference>
<reference evidence="5 6" key="1">
    <citation type="journal article" date="2021" name="Elife">
        <title>Chloroplast acquisition without the gene transfer in kleptoplastic sea slugs, Plakobranchus ocellatus.</title>
        <authorList>
            <person name="Maeda T."/>
            <person name="Takahashi S."/>
            <person name="Yoshida T."/>
            <person name="Shimamura S."/>
            <person name="Takaki Y."/>
            <person name="Nagai Y."/>
            <person name="Toyoda A."/>
            <person name="Suzuki Y."/>
            <person name="Arimoto A."/>
            <person name="Ishii H."/>
            <person name="Satoh N."/>
            <person name="Nishiyama T."/>
            <person name="Hasebe M."/>
            <person name="Maruyama T."/>
            <person name="Minagawa J."/>
            <person name="Obokata J."/>
            <person name="Shigenobu S."/>
        </authorList>
    </citation>
    <scope>NUCLEOTIDE SEQUENCE [LARGE SCALE GENOMIC DNA]</scope>
</reference>
<keyword evidence="6" id="KW-1185">Reference proteome</keyword>
<evidence type="ECO:0000256" key="3">
    <source>
        <dbReference type="ARBA" id="ARBA00015651"/>
    </source>
</evidence>
<accession>A0AAV4GAI0</accession>
<comment type="caution">
    <text evidence="5">The sequence shown here is derived from an EMBL/GenBank/DDBJ whole genome shotgun (WGS) entry which is preliminary data.</text>
</comment>
<evidence type="ECO:0000256" key="2">
    <source>
        <dbReference type="ARBA" id="ARBA00007288"/>
    </source>
</evidence>
<dbReference type="GO" id="GO:0031718">
    <property type="term" value="F:type 1 cannabinoid receptor binding"/>
    <property type="evidence" value="ECO:0007669"/>
    <property type="project" value="TreeGrafter"/>
</dbReference>
<dbReference type="EMBL" id="BMAT01001245">
    <property type="protein sequence ID" value="GFR82141.1"/>
    <property type="molecule type" value="Genomic_DNA"/>
</dbReference>
<dbReference type="Pfam" id="PF15043">
    <property type="entry name" value="CNRIP1"/>
    <property type="match status" value="1"/>
</dbReference>